<evidence type="ECO:0000256" key="17">
    <source>
        <dbReference type="SAM" id="MobiDB-lite"/>
    </source>
</evidence>
<dbReference type="PANTHER" id="PTHR12428:SF65">
    <property type="entry name" value="CYTOCHROME C OXIDASE ASSEMBLY PROTEIN COX18, MITOCHONDRIAL"/>
    <property type="match status" value="1"/>
</dbReference>
<organism evidence="20 21">
    <name type="scientific">Buchananella hordeovulneris</name>
    <dbReference type="NCBI Taxonomy" id="52770"/>
    <lineage>
        <taxon>Bacteria</taxon>
        <taxon>Bacillati</taxon>
        <taxon>Actinomycetota</taxon>
        <taxon>Actinomycetes</taxon>
        <taxon>Actinomycetales</taxon>
        <taxon>Actinomycetaceae</taxon>
        <taxon>Buchananella</taxon>
    </lineage>
</organism>
<comment type="similarity">
    <text evidence="2">Belongs to the OXA1/ALB3/YidC family. Type 1 subfamily.</text>
</comment>
<evidence type="ECO:0000256" key="2">
    <source>
        <dbReference type="ARBA" id="ARBA00010527"/>
    </source>
</evidence>
<sequence length="377" mass="42493">MDTILKPIMIAVAWIMVKIHDVLALFLGKESSWAWVLAIVGLTIVVRVLLIPLFFRQIKASRGMQLVQPELKKLQEKYKGRKDPASQQAMQQEMMALYRRHGTNPFASCLPLLLQMPIFFALFRVLYNVKPIAEGTYAGGGIGPLTQEVAAQVQEADLFGAHLSDTFMRALGTGATATVWITIVLIVAMSLSQFFTMRQLTMKNMPESATSSDNPMMRTQKIMMYVFPLIFAVTGVNFQIGVLIYWLVSNLWTAGQQFYTIRRMPAPGSAAERAMQERIRAKRIRKGLPPETDEEIAAREAAEAEAQARRGQRVQPVRKSRQRPGEAGQGGEASQESPVHEPERGKDGLTAAEREEKRYRARMEKRQQAKKKKKKRS</sequence>
<evidence type="ECO:0000313" key="21">
    <source>
        <dbReference type="Proteomes" id="UP000185612"/>
    </source>
</evidence>
<comment type="caution">
    <text evidence="20">The sequence shown here is derived from an EMBL/GenBank/DDBJ whole genome shotgun (WGS) entry which is preliminary data.</text>
</comment>
<feature type="transmembrane region" description="Helical" evidence="18">
    <location>
        <begin position="105"/>
        <end position="127"/>
    </location>
</feature>
<feature type="transmembrane region" description="Helical" evidence="18">
    <location>
        <begin position="225"/>
        <end position="248"/>
    </location>
</feature>
<evidence type="ECO:0000313" key="20">
    <source>
        <dbReference type="EMBL" id="OKL51244.1"/>
    </source>
</evidence>
<dbReference type="GO" id="GO:0005886">
    <property type="term" value="C:plasma membrane"/>
    <property type="evidence" value="ECO:0007669"/>
    <property type="project" value="UniProtKB-SubCell"/>
</dbReference>
<keyword evidence="10" id="KW-0143">Chaperone</keyword>
<dbReference type="Proteomes" id="UP000185612">
    <property type="component" value="Unassembled WGS sequence"/>
</dbReference>
<evidence type="ECO:0000256" key="9">
    <source>
        <dbReference type="ARBA" id="ARBA00023136"/>
    </source>
</evidence>
<dbReference type="InterPro" id="IPR028055">
    <property type="entry name" value="YidC/Oxa/ALB_C"/>
</dbReference>
<evidence type="ECO:0000256" key="1">
    <source>
        <dbReference type="ARBA" id="ARBA00004651"/>
    </source>
</evidence>
<reference evidence="21" key="1">
    <citation type="submission" date="2016-12" db="EMBL/GenBank/DDBJ databases">
        <authorList>
            <person name="Meng X."/>
        </authorList>
    </citation>
    <scope>NUCLEOTIDE SEQUENCE [LARGE SCALE GENOMIC DNA]</scope>
    <source>
        <strain evidence="21">DSM 20732</strain>
    </source>
</reference>
<dbReference type="STRING" id="52770.BSZ40_07980"/>
<evidence type="ECO:0000256" key="12">
    <source>
        <dbReference type="ARBA" id="ARBA00026028"/>
    </source>
</evidence>
<evidence type="ECO:0000256" key="13">
    <source>
        <dbReference type="ARBA" id="ARBA00031538"/>
    </source>
</evidence>
<comment type="subunit">
    <text evidence="12">Interacts with the Sec translocase complex via SecD. Specifically interacts with transmembrane segments of nascent integral membrane proteins during membrane integration.</text>
</comment>
<proteinExistence type="inferred from homology"/>
<evidence type="ECO:0000256" key="10">
    <source>
        <dbReference type="ARBA" id="ARBA00023186"/>
    </source>
</evidence>
<dbReference type="InterPro" id="IPR047196">
    <property type="entry name" value="YidC_ALB_C"/>
</dbReference>
<dbReference type="PANTHER" id="PTHR12428">
    <property type="entry name" value="OXA1"/>
    <property type="match status" value="1"/>
</dbReference>
<keyword evidence="5" id="KW-1003">Cell membrane</keyword>
<keyword evidence="9 18" id="KW-0472">Membrane</keyword>
<keyword evidence="7" id="KW-0653">Protein transport</keyword>
<evidence type="ECO:0000259" key="19">
    <source>
        <dbReference type="Pfam" id="PF02096"/>
    </source>
</evidence>
<dbReference type="NCBIfam" id="TIGR03592">
    <property type="entry name" value="yidC_oxa1_cterm"/>
    <property type="match status" value="1"/>
</dbReference>
<dbReference type="InterPro" id="IPR001708">
    <property type="entry name" value="YidC/ALB3/OXA1/COX18"/>
</dbReference>
<accession>A0A1Q5PUJ3</accession>
<dbReference type="OrthoDB" id="9780552at2"/>
<evidence type="ECO:0000256" key="14">
    <source>
        <dbReference type="ARBA" id="ARBA00033245"/>
    </source>
</evidence>
<dbReference type="GO" id="GO:0015031">
    <property type="term" value="P:protein transport"/>
    <property type="evidence" value="ECO:0007669"/>
    <property type="project" value="UniProtKB-KW"/>
</dbReference>
<feature type="region of interest" description="Disordered" evidence="17">
    <location>
        <begin position="300"/>
        <end position="377"/>
    </location>
</feature>
<dbReference type="GO" id="GO:0051205">
    <property type="term" value="P:protein insertion into membrane"/>
    <property type="evidence" value="ECO:0007669"/>
    <property type="project" value="TreeGrafter"/>
</dbReference>
<feature type="domain" description="Membrane insertase YidC/Oxa/ALB C-terminal" evidence="19">
    <location>
        <begin position="35"/>
        <end position="261"/>
    </location>
</feature>
<gene>
    <name evidence="20" type="ORF">BSZ40_07980</name>
</gene>
<feature type="compositionally biased region" description="Basic residues" evidence="17">
    <location>
        <begin position="310"/>
        <end position="322"/>
    </location>
</feature>
<feature type="transmembrane region" description="Helical" evidence="18">
    <location>
        <begin position="33"/>
        <end position="55"/>
    </location>
</feature>
<evidence type="ECO:0000256" key="6">
    <source>
        <dbReference type="ARBA" id="ARBA00022692"/>
    </source>
</evidence>
<dbReference type="AlphaFoldDB" id="A0A1Q5PUJ3"/>
<dbReference type="FunCoup" id="A0A1Q5PUJ3">
    <property type="interactions" value="14"/>
</dbReference>
<evidence type="ECO:0000256" key="16">
    <source>
        <dbReference type="RuleBase" id="RU003945"/>
    </source>
</evidence>
<evidence type="ECO:0000256" key="5">
    <source>
        <dbReference type="ARBA" id="ARBA00022475"/>
    </source>
</evidence>
<keyword evidence="6 16" id="KW-0812">Transmembrane</keyword>
<dbReference type="NCBIfam" id="NF002350">
    <property type="entry name" value="PRK01315.1"/>
    <property type="match status" value="1"/>
</dbReference>
<name>A0A1Q5PUJ3_9ACTO</name>
<feature type="transmembrane region" description="Helical" evidence="18">
    <location>
        <begin position="7"/>
        <end position="27"/>
    </location>
</feature>
<feature type="compositionally biased region" description="Basic residues" evidence="17">
    <location>
        <begin position="368"/>
        <end position="377"/>
    </location>
</feature>
<dbReference type="GO" id="GO:0032977">
    <property type="term" value="F:membrane insertase activity"/>
    <property type="evidence" value="ECO:0007669"/>
    <property type="project" value="InterPro"/>
</dbReference>
<comment type="subcellular location">
    <subcellularLocation>
        <location evidence="1">Cell membrane</location>
        <topology evidence="1">Multi-pass membrane protein</topology>
    </subcellularLocation>
    <subcellularLocation>
        <location evidence="16">Membrane</location>
        <topology evidence="16">Multi-pass membrane protein</topology>
    </subcellularLocation>
</comment>
<protein>
    <recommendedName>
        <fullName evidence="3">Membrane protein insertase YidC</fullName>
    </recommendedName>
    <alternativeName>
        <fullName evidence="15">Foldase YidC</fullName>
    </alternativeName>
    <alternativeName>
        <fullName evidence="14">Membrane integrase YidC</fullName>
    </alternativeName>
    <alternativeName>
        <fullName evidence="13">Membrane protein YidC</fullName>
    </alternativeName>
</protein>
<comment type="function">
    <text evidence="11">Required for the insertion and/or proper folding and/or complex formation of integral membrane proteins into the membrane. Involved in integration of membrane proteins that insert both dependently and independently of the Sec translocase complex, as well as at least some lipoproteins. Aids folding of multispanning membrane proteins.</text>
</comment>
<evidence type="ECO:0000256" key="18">
    <source>
        <dbReference type="SAM" id="Phobius"/>
    </source>
</evidence>
<evidence type="ECO:0000256" key="15">
    <source>
        <dbReference type="ARBA" id="ARBA00033342"/>
    </source>
</evidence>
<feature type="transmembrane region" description="Helical" evidence="18">
    <location>
        <begin position="177"/>
        <end position="195"/>
    </location>
</feature>
<evidence type="ECO:0000256" key="7">
    <source>
        <dbReference type="ARBA" id="ARBA00022927"/>
    </source>
</evidence>
<dbReference type="Pfam" id="PF02096">
    <property type="entry name" value="60KD_IMP"/>
    <property type="match status" value="1"/>
</dbReference>
<evidence type="ECO:0000256" key="11">
    <source>
        <dbReference type="ARBA" id="ARBA00025034"/>
    </source>
</evidence>
<dbReference type="RefSeq" id="WP_073825047.1">
    <property type="nucleotide sequence ID" value="NZ_JAUNKL010000005.1"/>
</dbReference>
<evidence type="ECO:0000256" key="3">
    <source>
        <dbReference type="ARBA" id="ARBA00015325"/>
    </source>
</evidence>
<dbReference type="CDD" id="cd20070">
    <property type="entry name" value="5TM_YidC_Alb3"/>
    <property type="match status" value="1"/>
</dbReference>
<evidence type="ECO:0000256" key="8">
    <source>
        <dbReference type="ARBA" id="ARBA00022989"/>
    </source>
</evidence>
<evidence type="ECO:0000256" key="4">
    <source>
        <dbReference type="ARBA" id="ARBA00022448"/>
    </source>
</evidence>
<feature type="compositionally biased region" description="Basic and acidic residues" evidence="17">
    <location>
        <begin position="338"/>
        <end position="367"/>
    </location>
</feature>
<dbReference type="EMBL" id="MQVS01000008">
    <property type="protein sequence ID" value="OKL51244.1"/>
    <property type="molecule type" value="Genomic_DNA"/>
</dbReference>
<keyword evidence="4" id="KW-0813">Transport</keyword>
<keyword evidence="21" id="KW-1185">Reference proteome</keyword>
<keyword evidence="8 18" id="KW-1133">Transmembrane helix</keyword>